<accession>A0AAJ0M9F6</accession>
<protein>
    <submittedName>
        <fullName evidence="1">Uncharacterized protein</fullName>
    </submittedName>
</protein>
<evidence type="ECO:0000313" key="2">
    <source>
        <dbReference type="Proteomes" id="UP001275084"/>
    </source>
</evidence>
<dbReference type="AlphaFoldDB" id="A0AAJ0M9F6"/>
<dbReference type="Proteomes" id="UP001275084">
    <property type="component" value="Unassembled WGS sequence"/>
</dbReference>
<keyword evidence="2" id="KW-1185">Reference proteome</keyword>
<dbReference type="EMBL" id="JAUIQD010000007">
    <property type="protein sequence ID" value="KAK3343964.1"/>
    <property type="molecule type" value="Genomic_DNA"/>
</dbReference>
<gene>
    <name evidence="1" type="ORF">B0T25DRAFT_313244</name>
</gene>
<reference evidence="1" key="2">
    <citation type="submission" date="2023-06" db="EMBL/GenBank/DDBJ databases">
        <authorList>
            <consortium name="Lawrence Berkeley National Laboratory"/>
            <person name="Haridas S."/>
            <person name="Hensen N."/>
            <person name="Bonometti L."/>
            <person name="Westerberg I."/>
            <person name="Brannstrom I.O."/>
            <person name="Guillou S."/>
            <person name="Cros-Aarteil S."/>
            <person name="Calhoun S."/>
            <person name="Kuo A."/>
            <person name="Mondo S."/>
            <person name="Pangilinan J."/>
            <person name="Riley R."/>
            <person name="Labutti K."/>
            <person name="Andreopoulos B."/>
            <person name="Lipzen A."/>
            <person name="Chen C."/>
            <person name="Yanf M."/>
            <person name="Daum C."/>
            <person name="Ng V."/>
            <person name="Clum A."/>
            <person name="Steindorff A."/>
            <person name="Ohm R."/>
            <person name="Martin F."/>
            <person name="Silar P."/>
            <person name="Natvig D."/>
            <person name="Lalanne C."/>
            <person name="Gautier V."/>
            <person name="Ament-Velasquez S.L."/>
            <person name="Kruys A."/>
            <person name="Hutchinson M.I."/>
            <person name="Powell A.J."/>
            <person name="Barry K."/>
            <person name="Miller A.N."/>
            <person name="Grigoriev I.V."/>
            <person name="Debuchy R."/>
            <person name="Gladieux P."/>
            <person name="Thoren M.H."/>
            <person name="Johannesson H."/>
        </authorList>
    </citation>
    <scope>NUCLEOTIDE SEQUENCE</scope>
    <source>
        <strain evidence="1">CBS 955.72</strain>
    </source>
</reference>
<sequence length="235" mass="26462">MALDGTYTCDPRWLCRQDSRNESSWDKLKAKKSLARMSDRRRHTHTLFFDCRTVQLIARTTHWHLRNGRIRWRLAATAKVRARGRSGRCGSGATRRSGIARDRHKCGVDQCGLFAGPGSTCMQTWTRMPKKANLFSNLRQNASSPVKPDRRSDVQNTSAPVFALLPSLSAILYQIAIARSEKAASAISCLIMGRSRVFYNAAHAMASHDSWPQVTDMAQDRLFIPQTHAYSQAII</sequence>
<reference evidence="1" key="1">
    <citation type="journal article" date="2023" name="Mol. Phylogenet. Evol.">
        <title>Genome-scale phylogeny and comparative genomics of the fungal order Sordariales.</title>
        <authorList>
            <person name="Hensen N."/>
            <person name="Bonometti L."/>
            <person name="Westerberg I."/>
            <person name="Brannstrom I.O."/>
            <person name="Guillou S."/>
            <person name="Cros-Aarteil S."/>
            <person name="Calhoun S."/>
            <person name="Haridas S."/>
            <person name="Kuo A."/>
            <person name="Mondo S."/>
            <person name="Pangilinan J."/>
            <person name="Riley R."/>
            <person name="LaButti K."/>
            <person name="Andreopoulos B."/>
            <person name="Lipzen A."/>
            <person name="Chen C."/>
            <person name="Yan M."/>
            <person name="Daum C."/>
            <person name="Ng V."/>
            <person name="Clum A."/>
            <person name="Steindorff A."/>
            <person name="Ohm R.A."/>
            <person name="Martin F."/>
            <person name="Silar P."/>
            <person name="Natvig D.O."/>
            <person name="Lalanne C."/>
            <person name="Gautier V."/>
            <person name="Ament-Velasquez S.L."/>
            <person name="Kruys A."/>
            <person name="Hutchinson M.I."/>
            <person name="Powell A.J."/>
            <person name="Barry K."/>
            <person name="Miller A.N."/>
            <person name="Grigoriev I.V."/>
            <person name="Debuchy R."/>
            <person name="Gladieux P."/>
            <person name="Hiltunen Thoren M."/>
            <person name="Johannesson H."/>
        </authorList>
    </citation>
    <scope>NUCLEOTIDE SEQUENCE</scope>
    <source>
        <strain evidence="1">CBS 955.72</strain>
    </source>
</reference>
<name>A0AAJ0M9F6_9PEZI</name>
<comment type="caution">
    <text evidence="1">The sequence shown here is derived from an EMBL/GenBank/DDBJ whole genome shotgun (WGS) entry which is preliminary data.</text>
</comment>
<evidence type="ECO:0000313" key="1">
    <source>
        <dbReference type="EMBL" id="KAK3343964.1"/>
    </source>
</evidence>
<organism evidence="1 2">
    <name type="scientific">Lasiosphaeria hispida</name>
    <dbReference type="NCBI Taxonomy" id="260671"/>
    <lineage>
        <taxon>Eukaryota</taxon>
        <taxon>Fungi</taxon>
        <taxon>Dikarya</taxon>
        <taxon>Ascomycota</taxon>
        <taxon>Pezizomycotina</taxon>
        <taxon>Sordariomycetes</taxon>
        <taxon>Sordariomycetidae</taxon>
        <taxon>Sordariales</taxon>
        <taxon>Lasiosphaeriaceae</taxon>
        <taxon>Lasiosphaeria</taxon>
    </lineage>
</organism>
<proteinExistence type="predicted"/>